<dbReference type="NCBIfam" id="TIGR00005">
    <property type="entry name" value="rluA_subfam"/>
    <property type="match status" value="1"/>
</dbReference>
<protein>
    <recommendedName>
        <fullName evidence="7">Pseudouridine synthase</fullName>
        <ecNumber evidence="7">5.4.99.-</ecNumber>
    </recommendedName>
</protein>
<accession>A0A923RVG3</accession>
<comment type="caution">
    <text evidence="9">The sequence shown here is derived from an EMBL/GenBank/DDBJ whole genome shotgun (WGS) entry which is preliminary data.</text>
</comment>
<evidence type="ECO:0000256" key="1">
    <source>
        <dbReference type="ARBA" id="ARBA00000073"/>
    </source>
</evidence>
<dbReference type="CDD" id="cd02869">
    <property type="entry name" value="PseudoU_synth_RluA_like"/>
    <property type="match status" value="1"/>
</dbReference>
<dbReference type="GO" id="GO:0000455">
    <property type="term" value="P:enzyme-directed rRNA pseudouridine synthesis"/>
    <property type="evidence" value="ECO:0007669"/>
    <property type="project" value="UniProtKB-ARBA"/>
</dbReference>
<reference evidence="9" key="1">
    <citation type="submission" date="2020-08" db="EMBL/GenBank/DDBJ databases">
        <title>Genome public.</title>
        <authorList>
            <person name="Liu C."/>
            <person name="Sun Q."/>
        </authorList>
    </citation>
    <scope>NUCLEOTIDE SEQUENCE</scope>
    <source>
        <strain evidence="9">NSJ-28</strain>
    </source>
</reference>
<keyword evidence="3 6" id="KW-0694">RNA-binding</keyword>
<dbReference type="Pfam" id="PF01479">
    <property type="entry name" value="S4"/>
    <property type="match status" value="1"/>
</dbReference>
<sequence length="307" mass="33767">MKNNFRLSVPDTESGQRIDSYLAEQIPGLTRSTVQNLLAEQAVTIAGKAVKKNYKLSGGEDILVQLPEVREVDLSPEDIPLDIIYEDSDIIVVNKPRGMVVHPAAGNWSGTLVNALMFHCGTSLSGINGELRPGIVHRIDKDTSGLLVVAKNDTAHQSLAAQIAAHTAFRGYEAIVIGSPKLDSGTIDKPIARHKTDRKKMAVMEGGRNAVTHYKVLHRFRSYAHMAFQLETGRTHQIRVHMASVGHPIIGDPLYGLAKDRFAHIGGQCLHAARLTLQHPRTEEVMCFSAPLPDYFTDIIAKLEKME</sequence>
<dbReference type="InterPro" id="IPR020103">
    <property type="entry name" value="PsdUridine_synth_cat_dom_sf"/>
</dbReference>
<comment type="function">
    <text evidence="7">Responsible for synthesis of pseudouridine from uracil.</text>
</comment>
<comment type="similarity">
    <text evidence="2 7">Belongs to the pseudouridine synthase RluA family.</text>
</comment>
<dbReference type="GO" id="GO:0120159">
    <property type="term" value="F:rRNA pseudouridine synthase activity"/>
    <property type="evidence" value="ECO:0007669"/>
    <property type="project" value="UniProtKB-ARBA"/>
</dbReference>
<dbReference type="EMBL" id="JACOPL010000001">
    <property type="protein sequence ID" value="MBC5724111.1"/>
    <property type="molecule type" value="Genomic_DNA"/>
</dbReference>
<evidence type="ECO:0000313" key="10">
    <source>
        <dbReference type="Proteomes" id="UP000606499"/>
    </source>
</evidence>
<proteinExistence type="inferred from homology"/>
<dbReference type="PANTHER" id="PTHR21600">
    <property type="entry name" value="MITOCHONDRIAL RNA PSEUDOURIDINE SYNTHASE"/>
    <property type="match status" value="1"/>
</dbReference>
<dbReference type="SUPFAM" id="SSF55120">
    <property type="entry name" value="Pseudouridine synthase"/>
    <property type="match status" value="1"/>
</dbReference>
<evidence type="ECO:0000313" key="9">
    <source>
        <dbReference type="EMBL" id="MBC5724111.1"/>
    </source>
</evidence>
<dbReference type="CDD" id="cd00165">
    <property type="entry name" value="S4"/>
    <property type="match status" value="1"/>
</dbReference>
<evidence type="ECO:0000256" key="5">
    <source>
        <dbReference type="PIRSR" id="PIRSR606225-1"/>
    </source>
</evidence>
<keyword evidence="4 7" id="KW-0413">Isomerase</keyword>
<dbReference type="InterPro" id="IPR006224">
    <property type="entry name" value="PsdUridine_synth_RluA-like_CS"/>
</dbReference>
<dbReference type="PANTHER" id="PTHR21600:SF44">
    <property type="entry name" value="RIBOSOMAL LARGE SUBUNIT PSEUDOURIDINE SYNTHASE D"/>
    <property type="match status" value="1"/>
</dbReference>
<feature type="active site" evidence="5">
    <location>
        <position position="140"/>
    </location>
</feature>
<name>A0A923RVG3_9FIRM</name>
<dbReference type="PROSITE" id="PS50889">
    <property type="entry name" value="S4"/>
    <property type="match status" value="1"/>
</dbReference>
<dbReference type="InterPro" id="IPR006145">
    <property type="entry name" value="PsdUridine_synth_RsuA/RluA"/>
</dbReference>
<evidence type="ECO:0000256" key="2">
    <source>
        <dbReference type="ARBA" id="ARBA00010876"/>
    </source>
</evidence>
<dbReference type="PROSITE" id="PS01129">
    <property type="entry name" value="PSI_RLU"/>
    <property type="match status" value="1"/>
</dbReference>
<dbReference type="Gene3D" id="3.10.290.10">
    <property type="entry name" value="RNA-binding S4 domain"/>
    <property type="match status" value="1"/>
</dbReference>
<dbReference type="AlphaFoldDB" id="A0A923RVG3"/>
<dbReference type="EC" id="5.4.99.-" evidence="7"/>
<dbReference type="InterPro" id="IPR002942">
    <property type="entry name" value="S4_RNA-bd"/>
</dbReference>
<organism evidence="9 10">
    <name type="scientific">Agathobaculum faecis</name>
    <dbReference type="NCBI Taxonomy" id="2763013"/>
    <lineage>
        <taxon>Bacteria</taxon>
        <taxon>Bacillati</taxon>
        <taxon>Bacillota</taxon>
        <taxon>Clostridia</taxon>
        <taxon>Eubacteriales</taxon>
        <taxon>Butyricicoccaceae</taxon>
        <taxon>Agathobaculum</taxon>
    </lineage>
</organism>
<evidence type="ECO:0000256" key="6">
    <source>
        <dbReference type="PROSITE-ProRule" id="PRU00182"/>
    </source>
</evidence>
<evidence type="ECO:0000256" key="4">
    <source>
        <dbReference type="ARBA" id="ARBA00023235"/>
    </source>
</evidence>
<dbReference type="RefSeq" id="WP_147573686.1">
    <property type="nucleotide sequence ID" value="NZ_JACOPL010000001.1"/>
</dbReference>
<dbReference type="InterPro" id="IPR036986">
    <property type="entry name" value="S4_RNA-bd_sf"/>
</dbReference>
<keyword evidence="10" id="KW-1185">Reference proteome</keyword>
<dbReference type="Gene3D" id="3.30.2350.10">
    <property type="entry name" value="Pseudouridine synthase"/>
    <property type="match status" value="1"/>
</dbReference>
<dbReference type="Proteomes" id="UP000606499">
    <property type="component" value="Unassembled WGS sequence"/>
</dbReference>
<dbReference type="GO" id="GO:0003723">
    <property type="term" value="F:RNA binding"/>
    <property type="evidence" value="ECO:0007669"/>
    <property type="project" value="UniProtKB-KW"/>
</dbReference>
<dbReference type="Pfam" id="PF00849">
    <property type="entry name" value="PseudoU_synth_2"/>
    <property type="match status" value="1"/>
</dbReference>
<evidence type="ECO:0000256" key="3">
    <source>
        <dbReference type="ARBA" id="ARBA00022884"/>
    </source>
</evidence>
<gene>
    <name evidence="9" type="ORF">H8S45_01295</name>
</gene>
<feature type="domain" description="RNA-binding S4" evidence="8">
    <location>
        <begin position="16"/>
        <end position="80"/>
    </location>
</feature>
<evidence type="ECO:0000259" key="8">
    <source>
        <dbReference type="SMART" id="SM00363"/>
    </source>
</evidence>
<dbReference type="SMART" id="SM00363">
    <property type="entry name" value="S4"/>
    <property type="match status" value="1"/>
</dbReference>
<dbReference type="SUPFAM" id="SSF55174">
    <property type="entry name" value="Alpha-L RNA-binding motif"/>
    <property type="match status" value="1"/>
</dbReference>
<dbReference type="InterPro" id="IPR050188">
    <property type="entry name" value="RluA_PseudoU_synthase"/>
</dbReference>
<comment type="catalytic activity">
    <reaction evidence="1 7">
        <text>a uridine in RNA = a pseudouridine in RNA</text>
        <dbReference type="Rhea" id="RHEA:48348"/>
        <dbReference type="Rhea" id="RHEA-COMP:12068"/>
        <dbReference type="Rhea" id="RHEA-COMP:12069"/>
        <dbReference type="ChEBI" id="CHEBI:65314"/>
        <dbReference type="ChEBI" id="CHEBI:65315"/>
    </reaction>
</comment>
<dbReference type="InterPro" id="IPR006225">
    <property type="entry name" value="PsdUridine_synth_RluC/D"/>
</dbReference>
<evidence type="ECO:0000256" key="7">
    <source>
        <dbReference type="RuleBase" id="RU362028"/>
    </source>
</evidence>
<dbReference type="FunFam" id="3.30.2350.10:FF:000006">
    <property type="entry name" value="Pseudouridine synthase"/>
    <property type="match status" value="1"/>
</dbReference>